<dbReference type="Proteomes" id="UP000035579">
    <property type="component" value="Chromosome"/>
</dbReference>
<dbReference type="InterPro" id="IPR013783">
    <property type="entry name" value="Ig-like_fold"/>
</dbReference>
<dbReference type="InterPro" id="IPR024038">
    <property type="entry name" value="MYXO-CTERM"/>
</dbReference>
<comment type="subcellular location">
    <subcellularLocation>
        <location evidence="1">Cytoplasm</location>
    </subcellularLocation>
</comment>
<dbReference type="PANTHER" id="PTHR23053:SF0">
    <property type="entry name" value="HYDROCEPHALUS-INDUCING PROTEIN HOMOLOG"/>
    <property type="match status" value="1"/>
</dbReference>
<feature type="signal peptide" evidence="3">
    <location>
        <begin position="1"/>
        <end position="17"/>
    </location>
</feature>
<keyword evidence="2" id="KW-0963">Cytoplasm</keyword>
<dbReference type="PROSITE" id="PS51257">
    <property type="entry name" value="PROKAR_LIPOPROTEIN"/>
    <property type="match status" value="1"/>
</dbReference>
<dbReference type="GO" id="GO:0005737">
    <property type="term" value="C:cytoplasm"/>
    <property type="evidence" value="ECO:0007669"/>
    <property type="project" value="UniProtKB-SubCell"/>
</dbReference>
<dbReference type="Pfam" id="PF15780">
    <property type="entry name" value="ASH"/>
    <property type="match status" value="3"/>
</dbReference>
<dbReference type="NCBIfam" id="TIGR03382">
    <property type="entry name" value="GC_trans_RRR"/>
    <property type="match status" value="1"/>
</dbReference>
<evidence type="ECO:0000313" key="6">
    <source>
        <dbReference type="Proteomes" id="UP000035579"/>
    </source>
</evidence>
<dbReference type="EMBL" id="CP011509">
    <property type="protein sequence ID" value="AKJ04104.1"/>
    <property type="molecule type" value="Genomic_DNA"/>
</dbReference>
<dbReference type="InterPro" id="IPR017756">
    <property type="entry name" value="TM_Gly-Cys-Arg_CS"/>
</dbReference>
<dbReference type="InterPro" id="IPR033305">
    <property type="entry name" value="Hydin-like"/>
</dbReference>
<evidence type="ECO:0000259" key="4">
    <source>
        <dbReference type="Pfam" id="PF15780"/>
    </source>
</evidence>
<dbReference type="KEGG" id="age:AA314_05730"/>
<name>A0AAC8QAX7_9BACT</name>
<evidence type="ECO:0000256" key="3">
    <source>
        <dbReference type="SAM" id="SignalP"/>
    </source>
</evidence>
<feature type="domain" description="Abnormal spindle-like microcephaly-associated protein ASH" evidence="4">
    <location>
        <begin position="750"/>
        <end position="842"/>
    </location>
</feature>
<evidence type="ECO:0000256" key="2">
    <source>
        <dbReference type="ARBA" id="ARBA00022490"/>
    </source>
</evidence>
<proteinExistence type="predicted"/>
<gene>
    <name evidence="5" type="ORF">AA314_05730</name>
</gene>
<reference evidence="5 6" key="1">
    <citation type="submission" date="2015-05" db="EMBL/GenBank/DDBJ databases">
        <title>Genome assembly of Archangium gephyra DSM 2261.</title>
        <authorList>
            <person name="Sharma G."/>
            <person name="Subramanian S."/>
        </authorList>
    </citation>
    <scope>NUCLEOTIDE SEQUENCE [LARGE SCALE GENOMIC DNA]</scope>
    <source>
        <strain evidence="5 6">DSM 2261</strain>
    </source>
</reference>
<dbReference type="PANTHER" id="PTHR23053">
    <property type="entry name" value="DLEC1 DELETED IN LUNG AND ESOPHAGEAL CANCER 1"/>
    <property type="match status" value="1"/>
</dbReference>
<dbReference type="Gene3D" id="2.60.40.10">
    <property type="entry name" value="Immunoglobulins"/>
    <property type="match status" value="15"/>
</dbReference>
<dbReference type="InterPro" id="IPR031549">
    <property type="entry name" value="ASH"/>
</dbReference>
<evidence type="ECO:0000256" key="1">
    <source>
        <dbReference type="ARBA" id="ARBA00004496"/>
    </source>
</evidence>
<accession>A0AAC8QAX7</accession>
<dbReference type="RefSeq" id="WP_082175401.1">
    <property type="nucleotide sequence ID" value="NZ_CP011509.1"/>
</dbReference>
<organism evidence="5 6">
    <name type="scientific">Archangium gephyra</name>
    <dbReference type="NCBI Taxonomy" id="48"/>
    <lineage>
        <taxon>Bacteria</taxon>
        <taxon>Pseudomonadati</taxon>
        <taxon>Myxococcota</taxon>
        <taxon>Myxococcia</taxon>
        <taxon>Myxococcales</taxon>
        <taxon>Cystobacterineae</taxon>
        <taxon>Archangiaceae</taxon>
        <taxon>Archangium</taxon>
    </lineage>
</organism>
<feature type="domain" description="Abnormal spindle-like microcephaly-associated protein ASH" evidence="4">
    <location>
        <begin position="1868"/>
        <end position="1955"/>
    </location>
</feature>
<protein>
    <submittedName>
        <fullName evidence="5">Hemagglutinin protein</fullName>
    </submittedName>
</protein>
<dbReference type="NCBIfam" id="TIGR03901">
    <property type="entry name" value="MYXO-CTERM"/>
    <property type="match status" value="1"/>
</dbReference>
<evidence type="ECO:0000313" key="5">
    <source>
        <dbReference type="EMBL" id="AKJ04104.1"/>
    </source>
</evidence>
<keyword evidence="3" id="KW-0732">Signal</keyword>
<dbReference type="NCBIfam" id="NF012200">
    <property type="entry name" value="choice_anch_D"/>
    <property type="match status" value="14"/>
</dbReference>
<feature type="chain" id="PRO_5042141684" evidence="3">
    <location>
        <begin position="18"/>
        <end position="2005"/>
    </location>
</feature>
<sequence length="2005" mass="209228">MLRLDFLAAALCLAALASCAPSEPQGTVSANSLRRTSTAVVATTPFTVKWNGERAVPGDCLNCRTDWDYQCVVNTGSQSDIEYLAQTFRDPYPGAVVTGIKAKVYGRLIETTDGDHKETLTIQLNGQAIGGDYTSGDELACGSNRDCETPWERSASGTNAAITSYLRNADNTLRVGVTGSSGVVKYCLSHVELYFTYQPRTLEAVGLTDGSLSFGKQKIGTISRTLSVRVKNTGEATVRSITPSIRNATGGTFTVSSTAPFDLGSGATTTTAFSVTFTPTDPGGEASGILSFTSNEAGFPAGNPTLDIPLSGFGVASAADVSHASLTFASLRVGQTSAAQTVTVRNVGNVPTPTSSFNITGVSIGSGEPFDVTPKTGFPAVVAGTAGTTLSVTFKPVAAGVDQTGTLTILTDDPDRPEINVTLKGTGIKPTIALNPDPVTFAPQRVNTVSGWTTVLVRNDGSEQLDVSAVAIGSGPFEVSSTAGFSVAPGGTHNALQVRFKPTAEGVDQLGALTFTTNEPGRTTATFVLKGTGIKPTIALNPNPVTFAVPQRVDTSSEWLSLSVRNDGSERLDVSAVAIGSGPFEVSSTAGFSVAPGGAHSELKVRFKPTAEGVDQPGSITFTTNEPGRTTATFVLKGTGVKPTIALNPDPVTFVPQRVNTVSAWTTVSVRNDGSERLDVSAVAISSGPFEVSSNAGFSVAPGGTHNALQVRFKPTTEGENQPGVLTFTTNEPRRTTANFALSGSGVMPNLVVTPVTSSTSPLGFGEQRVDTISAPQTVTVSNSTGSGPIRITSVAIGSGEPFTVSSTDAFTLERGQSKTLSVTFRPTSETAATGTLTLTTDYTPLPTVTVSLSGKGIKPTLELSTTELSFGTQGVGSFSTPKPVTVRNIGSGTLRITSISVSSPSYELDSMVPFDLTETSREKTLSVTFHPLAQDSIPGSITLRTNDPAHDPVTITLSGNGQTELKVTPSTIGFGSVRVGAVGERQVTFTNEGPVPITLTKVLFISDSQFSVEGLGTPVELKPGFPSIPLRVKFKPTRAGDVSAVIQVESTANNSPHTLSVSGRGTEAKVQLSLPAYPSQTALDFGDVEVYSTRQEMVRLTNTGEATLDVTSAKVVSRLSDGGTVVSTAPFEYRGPGTRSDIAPDGGYIEFPVAFTPPENAAFSATLVINSNAVNNPVELPLIGNGAAARLELSRSTIAFGTQRLGAPSPTQRVYITNRGKAALKIQGFSFTNSDFAVSSPTPLPSPSSPIVVPGDGETLAVDLRFTPTTRGVVRGTLTVLSNAIDSVSSLSLEGTGLDGVITVEEPTTDINFGGVAVGSSSPKALVRIKNTGDFRLTLISAGIKDPSEDNPFIITGFNSGLTLYPGDVHEFFVTFRPLVNGYQSALVTIQSDSWLNPQRSLTVLGTGEGAEVELLRSSINFGKANVGQSAPQTLSIRNRGVRTLDIHEISFEKKAVLDGGISGTDDMSLDFNAGRTADGGSIFSGSGSVLLEPEASIVIDMKFSPTAVGLREARGVITSNAKTVRFDVSGQGTSPILKAEPAKLVISGVLLDNTSTAQQIKITNDGDGPVYLNGITLTQTGSAFMLTHSSVPIRLDPKAVETLLVTFRPTEAQPSAVAQLLVEPSLSSVPRILIPIEGKGVTQPITVESELDFGQQLIGSTSIPHTLHISNNTENVISLTGATVVAGTGCAQFKPEPLPTTSVELVNGEPVPLNVTFRPLDQSDVNCILRLSFSQGKPIDVALHGKGIPTVLSISPSPLDFGGVRIGTGAREEPITLLNLSSDPITLAKPEVQFPKGEPFLFDWASLEGLVLQPGVPVVKKVKYEPMTESFSDATVSFGTTIPLKPRAVEFKLQARATRSVLGADVTHLDFGRVALTAQAQTKTVTVTNKSAQPQRVLVKLKAIEASAFAFDSRGLSEAIPPEGSVTFSVAFDPDKVGEAENEVQVWVQDAAEPELQIPVTGFGQSLTGSGGGCSCGSTEAGSAGMLMLLALVGLGSRRRRHE</sequence>
<feature type="domain" description="Abnormal spindle-like microcephaly-associated protein ASH" evidence="4">
    <location>
        <begin position="971"/>
        <end position="1054"/>
    </location>
</feature>